<dbReference type="AlphaFoldDB" id="A0A0R1EYL8"/>
<keyword evidence="1" id="KW-0812">Transmembrane</keyword>
<protein>
    <submittedName>
        <fullName evidence="2">Uncharacterized protein</fullName>
    </submittedName>
</protein>
<evidence type="ECO:0000313" key="3">
    <source>
        <dbReference type="Proteomes" id="UP000051984"/>
    </source>
</evidence>
<name>A0A0R1EYL8_LACZE</name>
<evidence type="ECO:0000256" key="1">
    <source>
        <dbReference type="SAM" id="Phobius"/>
    </source>
</evidence>
<keyword evidence="1" id="KW-0472">Membrane</keyword>
<dbReference type="EMBL" id="AZCT01000010">
    <property type="protein sequence ID" value="KRK12106.1"/>
    <property type="molecule type" value="Genomic_DNA"/>
</dbReference>
<dbReference type="Proteomes" id="UP000051984">
    <property type="component" value="Unassembled WGS sequence"/>
</dbReference>
<comment type="caution">
    <text evidence="2">The sequence shown here is derived from an EMBL/GenBank/DDBJ whole genome shotgun (WGS) entry which is preliminary data.</text>
</comment>
<dbReference type="RefSeq" id="WP_010492004.1">
    <property type="nucleotide sequence ID" value="NZ_AZCT01000010.1"/>
</dbReference>
<sequence length="203" mass="22941">MDLLLLGLVAVALAGTGLWAWSLERKIVAMQLTTHKMMYPNQVRTGRKTYVRNLYRENALAQQIRRVGLTGSWISGLAFAFAIGNQFYNELSHLPLIRRLYIFTADYLTTRNQALWVLAISAVVAGFAWMWLAKWLHDQLLAANKATGIQSAADLYWTPENIIHQRLWLKILLQILLMIGSILILLAALNGELPNPGEAWLSL</sequence>
<evidence type="ECO:0000313" key="2">
    <source>
        <dbReference type="EMBL" id="KRK12106.1"/>
    </source>
</evidence>
<proteinExistence type="predicted"/>
<accession>A0A0R1EYL8</accession>
<reference evidence="2 3" key="1">
    <citation type="journal article" date="2015" name="Genome Announc.">
        <title>Expanding the biotechnology potential of lactobacilli through comparative genomics of 213 strains and associated genera.</title>
        <authorList>
            <person name="Sun Z."/>
            <person name="Harris H.M."/>
            <person name="McCann A."/>
            <person name="Guo C."/>
            <person name="Argimon S."/>
            <person name="Zhang W."/>
            <person name="Yang X."/>
            <person name="Jeffery I.B."/>
            <person name="Cooney J.C."/>
            <person name="Kagawa T.F."/>
            <person name="Liu W."/>
            <person name="Song Y."/>
            <person name="Salvetti E."/>
            <person name="Wrobel A."/>
            <person name="Rasinkangas P."/>
            <person name="Parkhill J."/>
            <person name="Rea M.C."/>
            <person name="O'Sullivan O."/>
            <person name="Ritari J."/>
            <person name="Douillard F.P."/>
            <person name="Paul Ross R."/>
            <person name="Yang R."/>
            <person name="Briner A.E."/>
            <person name="Felis G.E."/>
            <person name="de Vos W.M."/>
            <person name="Barrangou R."/>
            <person name="Klaenhammer T.R."/>
            <person name="Caufield P.W."/>
            <person name="Cui Y."/>
            <person name="Zhang H."/>
            <person name="O'Toole P.W."/>
        </authorList>
    </citation>
    <scope>NUCLEOTIDE SEQUENCE [LARGE SCALE GENOMIC DNA]</scope>
    <source>
        <strain evidence="2 3">DSM 20178</strain>
    </source>
</reference>
<feature type="transmembrane region" description="Helical" evidence="1">
    <location>
        <begin position="167"/>
        <end position="189"/>
    </location>
</feature>
<gene>
    <name evidence="2" type="ORF">FD51_GL000515</name>
</gene>
<keyword evidence="1" id="KW-1133">Transmembrane helix</keyword>
<organism evidence="2 3">
    <name type="scientific">Lacticaseibacillus zeae DSM 20178 = KCTC 3804</name>
    <dbReference type="NCBI Taxonomy" id="1423816"/>
    <lineage>
        <taxon>Bacteria</taxon>
        <taxon>Bacillati</taxon>
        <taxon>Bacillota</taxon>
        <taxon>Bacilli</taxon>
        <taxon>Lactobacillales</taxon>
        <taxon>Lactobacillaceae</taxon>
        <taxon>Lacticaseibacillus</taxon>
    </lineage>
</organism>
<feature type="transmembrane region" description="Helical" evidence="1">
    <location>
        <begin position="114"/>
        <end position="132"/>
    </location>
</feature>
<dbReference type="PATRIC" id="fig|1423816.3.peg.518"/>